<feature type="region of interest" description="Disordered" evidence="1">
    <location>
        <begin position="1"/>
        <end position="102"/>
    </location>
</feature>
<dbReference type="RefSeq" id="WP_261758083.1">
    <property type="nucleotide sequence ID" value="NZ_CP104562.2"/>
</dbReference>
<sequence length="234" mass="25539">MTDEEVRRIRRIIEGPPVPPPPVDPRQAERFQRALGSTRRVAVPAGADRTDRTAREEKAEDRRKPETPAARDASPSAGSSRTATAAPTGTAAPADGQRPLPPVVAVPGIAARETAEEDGRFTASPVVHPPLPTLPVVNWTPLPQGWDAALVDTISLLCRSSDPNFHSWTILVPLNPETLPHTELRLSFSPHRLQLRFSTQSTRSLALVSAHHEALRGLLRQALPDDRHIDIEIT</sequence>
<dbReference type="Pfam" id="PF09483">
    <property type="entry name" value="HpaP"/>
    <property type="match status" value="1"/>
</dbReference>
<evidence type="ECO:0000256" key="1">
    <source>
        <dbReference type="SAM" id="MobiDB-lite"/>
    </source>
</evidence>
<feature type="compositionally biased region" description="Basic and acidic residues" evidence="1">
    <location>
        <begin position="48"/>
        <end position="66"/>
    </location>
</feature>
<protein>
    <submittedName>
        <fullName evidence="2">Type III secretion HpaP family protein</fullName>
    </submittedName>
</protein>
<evidence type="ECO:0000313" key="3">
    <source>
        <dbReference type="Proteomes" id="UP001064933"/>
    </source>
</evidence>
<proteinExistence type="predicted"/>
<accession>A0ABY6B165</accession>
<feature type="compositionally biased region" description="Basic and acidic residues" evidence="1">
    <location>
        <begin position="1"/>
        <end position="13"/>
    </location>
</feature>
<keyword evidence="3" id="KW-1185">Reference proteome</keyword>
<feature type="compositionally biased region" description="Low complexity" evidence="1">
    <location>
        <begin position="73"/>
        <end position="94"/>
    </location>
</feature>
<dbReference type="Proteomes" id="UP001064933">
    <property type="component" value="Chromosome"/>
</dbReference>
<evidence type="ECO:0000313" key="2">
    <source>
        <dbReference type="EMBL" id="UXH78298.1"/>
    </source>
</evidence>
<gene>
    <name evidence="2" type="ORF">N4261_25675</name>
</gene>
<dbReference type="InterPro" id="IPR013390">
    <property type="entry name" value="T3SS_HpaP"/>
</dbReference>
<reference evidence="2" key="1">
    <citation type="submission" date="2022-10" db="EMBL/GenBank/DDBJ databases">
        <title>Characterization and whole genome sequencing of a new Roseateles species, isolated from fresh water.</title>
        <authorList>
            <person name="Guliayeva D.Y."/>
            <person name="Akhremchuk A.E."/>
            <person name="Sikolenko M.A."/>
            <person name="Valentovich L.N."/>
            <person name="Sidarenka A.V."/>
        </authorList>
    </citation>
    <scope>NUCLEOTIDE SEQUENCE</scope>
    <source>
        <strain evidence="2">BIM B-1768</strain>
    </source>
</reference>
<dbReference type="EMBL" id="CP104562">
    <property type="protein sequence ID" value="UXH78298.1"/>
    <property type="molecule type" value="Genomic_DNA"/>
</dbReference>
<name>A0ABY6B165_9BURK</name>
<organism evidence="2 3">
    <name type="scientific">Roseateles amylovorans</name>
    <dbReference type="NCBI Taxonomy" id="2978473"/>
    <lineage>
        <taxon>Bacteria</taxon>
        <taxon>Pseudomonadati</taxon>
        <taxon>Pseudomonadota</taxon>
        <taxon>Betaproteobacteria</taxon>
        <taxon>Burkholderiales</taxon>
        <taxon>Sphaerotilaceae</taxon>
        <taxon>Roseateles</taxon>
    </lineage>
</organism>